<evidence type="ECO:0000259" key="3">
    <source>
        <dbReference type="PROSITE" id="PS50015"/>
    </source>
</evidence>
<dbReference type="SUPFAM" id="SSF47862">
    <property type="entry name" value="Saposin"/>
    <property type="match status" value="1"/>
</dbReference>
<keyword evidence="2" id="KW-0732">Signal</keyword>
<dbReference type="InterPro" id="IPR008139">
    <property type="entry name" value="SaposinB_dom"/>
</dbReference>
<dbReference type="PROSITE" id="PS50015">
    <property type="entry name" value="SAP_B"/>
    <property type="match status" value="1"/>
</dbReference>
<dbReference type="Gene3D" id="1.10.225.10">
    <property type="entry name" value="Saposin-like"/>
    <property type="match status" value="1"/>
</dbReference>
<dbReference type="WBParaSite" id="L893_g16874.t1">
    <property type="protein sequence ID" value="L893_g16874.t1"/>
    <property type="gene ID" value="L893_g16874"/>
</dbReference>
<evidence type="ECO:0000313" key="4">
    <source>
        <dbReference type="Proteomes" id="UP000095287"/>
    </source>
</evidence>
<dbReference type="SMART" id="SM00741">
    <property type="entry name" value="SapB"/>
    <property type="match status" value="1"/>
</dbReference>
<dbReference type="Proteomes" id="UP000095287">
    <property type="component" value="Unplaced"/>
</dbReference>
<organism evidence="4 5">
    <name type="scientific">Steinernema glaseri</name>
    <dbReference type="NCBI Taxonomy" id="37863"/>
    <lineage>
        <taxon>Eukaryota</taxon>
        <taxon>Metazoa</taxon>
        <taxon>Ecdysozoa</taxon>
        <taxon>Nematoda</taxon>
        <taxon>Chromadorea</taxon>
        <taxon>Rhabditida</taxon>
        <taxon>Tylenchina</taxon>
        <taxon>Panagrolaimomorpha</taxon>
        <taxon>Strongyloidoidea</taxon>
        <taxon>Steinernematidae</taxon>
        <taxon>Steinernema</taxon>
    </lineage>
</organism>
<name>A0A1I7YIW6_9BILA</name>
<feature type="domain" description="Saposin B-type" evidence="3">
    <location>
        <begin position="38"/>
        <end position="113"/>
    </location>
</feature>
<feature type="chain" id="PRO_5009312204" evidence="2">
    <location>
        <begin position="19"/>
        <end position="113"/>
    </location>
</feature>
<dbReference type="InterPro" id="IPR011001">
    <property type="entry name" value="Saposin-like"/>
</dbReference>
<dbReference type="AlphaFoldDB" id="A0A1I7YIW6"/>
<sequence length="113" mass="12451">MNKFTIFALVAILAIASATSIRKSPKEVFMNQSLAKLGGLLCDMCQDLVKDAEDAGAAYSIEWLEGHIQKVCGRLGFFSDTCMELLKDLAMDLDKMIQQKAQPAKCCKKIDLC</sequence>
<evidence type="ECO:0000256" key="1">
    <source>
        <dbReference type="ARBA" id="ARBA00023157"/>
    </source>
</evidence>
<evidence type="ECO:0000313" key="5">
    <source>
        <dbReference type="WBParaSite" id="L893_g16874.t1"/>
    </source>
</evidence>
<evidence type="ECO:0000256" key="2">
    <source>
        <dbReference type="SAM" id="SignalP"/>
    </source>
</evidence>
<proteinExistence type="predicted"/>
<keyword evidence="1" id="KW-1015">Disulfide bond</keyword>
<accession>A0A1I7YIW6</accession>
<reference evidence="5" key="1">
    <citation type="submission" date="2016-11" db="UniProtKB">
        <authorList>
            <consortium name="WormBaseParasite"/>
        </authorList>
    </citation>
    <scope>IDENTIFICATION</scope>
</reference>
<feature type="signal peptide" evidence="2">
    <location>
        <begin position="1"/>
        <end position="18"/>
    </location>
</feature>
<keyword evidence="4" id="KW-1185">Reference proteome</keyword>
<protein>
    <submittedName>
        <fullName evidence="5">Saposin B-type domain-containing protein</fullName>
    </submittedName>
</protein>